<dbReference type="InterPro" id="IPR013325">
    <property type="entry name" value="RNA_pol_sigma_r2"/>
</dbReference>
<comment type="caution">
    <text evidence="8">The sequence shown here is derived from an EMBL/GenBank/DDBJ whole genome shotgun (WGS) entry which is preliminary data.</text>
</comment>
<protein>
    <submittedName>
        <fullName evidence="8">RNA polymerase sigma factor</fullName>
    </submittedName>
</protein>
<keyword evidence="9" id="KW-1185">Reference proteome</keyword>
<reference evidence="8 9" key="1">
    <citation type="submission" date="2024-06" db="EMBL/GenBank/DDBJ databases">
        <title>The Natural Products Discovery Center: Release of the First 8490 Sequenced Strains for Exploring Actinobacteria Biosynthetic Diversity.</title>
        <authorList>
            <person name="Kalkreuter E."/>
            <person name="Kautsar S.A."/>
            <person name="Yang D."/>
            <person name="Bader C.D."/>
            <person name="Teijaro C.N."/>
            <person name="Fluegel L."/>
            <person name="Davis C.M."/>
            <person name="Simpson J.R."/>
            <person name="Lauterbach L."/>
            <person name="Steele A.D."/>
            <person name="Gui C."/>
            <person name="Meng S."/>
            <person name="Li G."/>
            <person name="Viehrig K."/>
            <person name="Ye F."/>
            <person name="Su P."/>
            <person name="Kiefer A.F."/>
            <person name="Nichols A."/>
            <person name="Cepeda A.J."/>
            <person name="Yan W."/>
            <person name="Fan B."/>
            <person name="Jiang Y."/>
            <person name="Adhikari A."/>
            <person name="Zheng C.-J."/>
            <person name="Schuster L."/>
            <person name="Cowan T.M."/>
            <person name="Smanski M.J."/>
            <person name="Chevrette M.G."/>
            <person name="De Carvalho L.P.S."/>
            <person name="Shen B."/>
        </authorList>
    </citation>
    <scope>NUCLEOTIDE SEQUENCE [LARGE SCALE GENOMIC DNA]</scope>
    <source>
        <strain evidence="8 9">NPDC019434</strain>
    </source>
</reference>
<name>A0ABV2XC60_9NOCA</name>
<organism evidence="8 9">
    <name type="scientific">Nocardia niwae</name>
    <dbReference type="NCBI Taxonomy" id="626084"/>
    <lineage>
        <taxon>Bacteria</taxon>
        <taxon>Bacillati</taxon>
        <taxon>Actinomycetota</taxon>
        <taxon>Actinomycetes</taxon>
        <taxon>Mycobacteriales</taxon>
        <taxon>Nocardiaceae</taxon>
        <taxon>Nocardia</taxon>
    </lineage>
</organism>
<evidence type="ECO:0000256" key="2">
    <source>
        <dbReference type="ARBA" id="ARBA00023015"/>
    </source>
</evidence>
<dbReference type="Gene3D" id="1.10.10.10">
    <property type="entry name" value="Winged helix-like DNA-binding domain superfamily/Winged helix DNA-binding domain"/>
    <property type="match status" value="1"/>
</dbReference>
<evidence type="ECO:0000256" key="3">
    <source>
        <dbReference type="ARBA" id="ARBA00023082"/>
    </source>
</evidence>
<comment type="similarity">
    <text evidence="1">Belongs to the sigma-70 factor family. ECF subfamily.</text>
</comment>
<dbReference type="InterPro" id="IPR013249">
    <property type="entry name" value="RNA_pol_sigma70_r4_t2"/>
</dbReference>
<dbReference type="PANTHER" id="PTHR43133">
    <property type="entry name" value="RNA POLYMERASE ECF-TYPE SIGMA FACTO"/>
    <property type="match status" value="1"/>
</dbReference>
<dbReference type="Gene3D" id="1.10.1740.10">
    <property type="match status" value="1"/>
</dbReference>
<evidence type="ECO:0000256" key="5">
    <source>
        <dbReference type="ARBA" id="ARBA00023163"/>
    </source>
</evidence>
<dbReference type="InterPro" id="IPR013324">
    <property type="entry name" value="RNA_pol_sigma_r3/r4-like"/>
</dbReference>
<dbReference type="SUPFAM" id="SSF88946">
    <property type="entry name" value="Sigma2 domain of RNA polymerase sigma factors"/>
    <property type="match status" value="1"/>
</dbReference>
<dbReference type="InterPro" id="IPR036388">
    <property type="entry name" value="WH-like_DNA-bd_sf"/>
</dbReference>
<accession>A0ABV2XC60</accession>
<keyword evidence="4" id="KW-0238">DNA-binding</keyword>
<dbReference type="NCBIfam" id="TIGR02937">
    <property type="entry name" value="sigma70-ECF"/>
    <property type="match status" value="1"/>
</dbReference>
<dbReference type="SUPFAM" id="SSF88659">
    <property type="entry name" value="Sigma3 and sigma4 domains of RNA polymerase sigma factors"/>
    <property type="match status" value="1"/>
</dbReference>
<dbReference type="PANTHER" id="PTHR43133:SF8">
    <property type="entry name" value="RNA POLYMERASE SIGMA FACTOR HI_1459-RELATED"/>
    <property type="match status" value="1"/>
</dbReference>
<dbReference type="InterPro" id="IPR014284">
    <property type="entry name" value="RNA_pol_sigma-70_dom"/>
</dbReference>
<feature type="domain" description="RNA polymerase sigma-70 region 2" evidence="6">
    <location>
        <begin position="31"/>
        <end position="94"/>
    </location>
</feature>
<evidence type="ECO:0000259" key="6">
    <source>
        <dbReference type="Pfam" id="PF04542"/>
    </source>
</evidence>
<proteinExistence type="inferred from homology"/>
<evidence type="ECO:0000256" key="1">
    <source>
        <dbReference type="ARBA" id="ARBA00010641"/>
    </source>
</evidence>
<gene>
    <name evidence="8" type="ORF">ABZ507_16895</name>
</gene>
<keyword evidence="2" id="KW-0805">Transcription regulation</keyword>
<keyword evidence="3" id="KW-0731">Sigma factor</keyword>
<evidence type="ECO:0000313" key="8">
    <source>
        <dbReference type="EMBL" id="MEU2123489.1"/>
    </source>
</evidence>
<dbReference type="Proteomes" id="UP001550535">
    <property type="component" value="Unassembled WGS sequence"/>
</dbReference>
<dbReference type="Pfam" id="PF08281">
    <property type="entry name" value="Sigma70_r4_2"/>
    <property type="match status" value="1"/>
</dbReference>
<keyword evidence="5" id="KW-0804">Transcription</keyword>
<dbReference type="Pfam" id="PF04542">
    <property type="entry name" value="Sigma70_r2"/>
    <property type="match status" value="1"/>
</dbReference>
<dbReference type="RefSeq" id="WP_063021779.1">
    <property type="nucleotide sequence ID" value="NZ_JBEYBM010000008.1"/>
</dbReference>
<dbReference type="EMBL" id="JBEYBR010000040">
    <property type="protein sequence ID" value="MEU2123489.1"/>
    <property type="molecule type" value="Genomic_DNA"/>
</dbReference>
<feature type="domain" description="RNA polymerase sigma factor 70 region 4 type 2" evidence="7">
    <location>
        <begin position="140"/>
        <end position="187"/>
    </location>
</feature>
<evidence type="ECO:0000313" key="9">
    <source>
        <dbReference type="Proteomes" id="UP001550535"/>
    </source>
</evidence>
<evidence type="ECO:0000259" key="7">
    <source>
        <dbReference type="Pfam" id="PF08281"/>
    </source>
</evidence>
<sequence>MSTEQDGVSAQERAMVARAVAGDRDAVAQVVRVLQDPLYRLALRMVWRPAEAEDATQEIMLRVLDHLHTWRAEARLLTWAYRIGVNHLLNLRRQTPQEAAQLSLDAFREGLADGLAEADFRGPEAVLLTSEVRLTCSQGMLQCLARDERIAFVLGDVFELNSTEAAWILDITPAAYRKRLERARKRLGNFLNATCGLVDPSAFCRCSRRVDKALALGRIDRSRPGYARHPVSAGGRTAAEAERQMIRLHDAASVLRAHPDYAAPRAKMDAIAGLLGSGRFPMLEET</sequence>
<dbReference type="InterPro" id="IPR007627">
    <property type="entry name" value="RNA_pol_sigma70_r2"/>
</dbReference>
<evidence type="ECO:0000256" key="4">
    <source>
        <dbReference type="ARBA" id="ARBA00023125"/>
    </source>
</evidence>
<dbReference type="InterPro" id="IPR039425">
    <property type="entry name" value="RNA_pol_sigma-70-like"/>
</dbReference>